<organism evidence="2 3">
    <name type="scientific">Scrofimicrobium canadense</name>
    <dbReference type="NCBI Taxonomy" id="2652290"/>
    <lineage>
        <taxon>Bacteria</taxon>
        <taxon>Bacillati</taxon>
        <taxon>Actinomycetota</taxon>
        <taxon>Actinomycetes</taxon>
        <taxon>Actinomycetales</taxon>
        <taxon>Actinomycetaceae</taxon>
        <taxon>Scrofimicrobium</taxon>
    </lineage>
</organism>
<protein>
    <recommendedName>
        <fullName evidence="1">Histone acetyltransferase Rv0428c-like SH3 domain-containing protein</fullName>
    </recommendedName>
</protein>
<feature type="domain" description="Histone acetyltransferase Rv0428c-like SH3" evidence="1">
    <location>
        <begin position="15"/>
        <end position="60"/>
    </location>
</feature>
<accession>A0A6N7W2D3</accession>
<dbReference type="Pfam" id="PF24551">
    <property type="entry name" value="SH3_Rv0428c"/>
    <property type="match status" value="1"/>
</dbReference>
<comment type="caution">
    <text evidence="2">The sequence shown here is derived from an EMBL/GenBank/DDBJ whole genome shotgun (WGS) entry which is preliminary data.</text>
</comment>
<proteinExistence type="predicted"/>
<evidence type="ECO:0000313" key="2">
    <source>
        <dbReference type="EMBL" id="MSS83445.1"/>
    </source>
</evidence>
<sequence length="74" mass="8333">MQVTIHSLPWLDWTPGDRVVVRYRASDGVHDALGELLETAPEHVRIRARRGDVLVKAETMITGKLVSKRSQIAE</sequence>
<dbReference type="EMBL" id="VULO01000001">
    <property type="protein sequence ID" value="MSS83445.1"/>
    <property type="molecule type" value="Genomic_DNA"/>
</dbReference>
<keyword evidence="3" id="KW-1185">Reference proteome</keyword>
<evidence type="ECO:0000259" key="1">
    <source>
        <dbReference type="Pfam" id="PF24551"/>
    </source>
</evidence>
<evidence type="ECO:0000313" key="3">
    <source>
        <dbReference type="Proteomes" id="UP000470875"/>
    </source>
</evidence>
<reference evidence="2 3" key="1">
    <citation type="submission" date="2019-08" db="EMBL/GenBank/DDBJ databases">
        <title>In-depth cultivation of the pig gut microbiome towards novel bacterial diversity and tailored functional studies.</title>
        <authorList>
            <person name="Wylensek D."/>
            <person name="Hitch T.C.A."/>
            <person name="Clavel T."/>
        </authorList>
    </citation>
    <scope>NUCLEOTIDE SEQUENCE [LARGE SCALE GENOMIC DNA]</scope>
    <source>
        <strain evidence="2 3">WB03_NA08</strain>
    </source>
</reference>
<dbReference type="AlphaFoldDB" id="A0A6N7W2D3"/>
<name>A0A6N7W2D3_9ACTO</name>
<dbReference type="Proteomes" id="UP000470875">
    <property type="component" value="Unassembled WGS sequence"/>
</dbReference>
<gene>
    <name evidence="2" type="ORF">FYJ24_01425</name>
</gene>
<dbReference type="InterPro" id="IPR056934">
    <property type="entry name" value="SH3_Rv0428c"/>
</dbReference>